<dbReference type="InterPro" id="IPR036047">
    <property type="entry name" value="F-box-like_dom_sf"/>
</dbReference>
<feature type="region of interest" description="Disordered" evidence="1">
    <location>
        <begin position="290"/>
        <end position="329"/>
    </location>
</feature>
<feature type="domain" description="F-box" evidence="2">
    <location>
        <begin position="19"/>
        <end position="64"/>
    </location>
</feature>
<dbReference type="Proteomes" id="UP000256645">
    <property type="component" value="Unassembled WGS sequence"/>
</dbReference>
<reference evidence="3 4" key="1">
    <citation type="journal article" date="2018" name="IMA Fungus">
        <title>IMA Genome-F 9: Draft genome sequence of Annulohypoxylon stygium, Aspergillus mulundensis, Berkeleyomyces basicola (syn. Thielaviopsis basicola), Ceratocystis smalleyi, two Cercospora beticola strains, Coleophoma cylindrospora, Fusarium fracticaudum, Phialophora cf. hyalina, and Morchella septimelata.</title>
        <authorList>
            <person name="Wingfield B.D."/>
            <person name="Bills G.F."/>
            <person name="Dong Y."/>
            <person name="Huang W."/>
            <person name="Nel W.J."/>
            <person name="Swalarsk-Parry B.S."/>
            <person name="Vaghefi N."/>
            <person name="Wilken P.M."/>
            <person name="An Z."/>
            <person name="de Beer Z.W."/>
            <person name="De Vos L."/>
            <person name="Chen L."/>
            <person name="Duong T.A."/>
            <person name="Gao Y."/>
            <person name="Hammerbacher A."/>
            <person name="Kikkert J.R."/>
            <person name="Li Y."/>
            <person name="Li H."/>
            <person name="Li K."/>
            <person name="Li Q."/>
            <person name="Liu X."/>
            <person name="Ma X."/>
            <person name="Naidoo K."/>
            <person name="Pethybridge S.J."/>
            <person name="Sun J."/>
            <person name="Steenkamp E.T."/>
            <person name="van der Nest M.A."/>
            <person name="van Wyk S."/>
            <person name="Wingfield M.J."/>
            <person name="Xiong C."/>
            <person name="Yue Q."/>
            <person name="Zhang X."/>
        </authorList>
    </citation>
    <scope>NUCLEOTIDE SEQUENCE [LARGE SCALE GENOMIC DNA]</scope>
    <source>
        <strain evidence="3 4">BP6252</strain>
    </source>
</reference>
<feature type="region of interest" description="Disordered" evidence="1">
    <location>
        <begin position="351"/>
        <end position="371"/>
    </location>
</feature>
<dbReference type="PROSITE" id="PS50181">
    <property type="entry name" value="FBOX"/>
    <property type="match status" value="1"/>
</dbReference>
<dbReference type="CDD" id="cd09917">
    <property type="entry name" value="F-box_SF"/>
    <property type="match status" value="1"/>
</dbReference>
<organism evidence="3 4">
    <name type="scientific">Coleophoma cylindrospora</name>
    <dbReference type="NCBI Taxonomy" id="1849047"/>
    <lineage>
        <taxon>Eukaryota</taxon>
        <taxon>Fungi</taxon>
        <taxon>Dikarya</taxon>
        <taxon>Ascomycota</taxon>
        <taxon>Pezizomycotina</taxon>
        <taxon>Leotiomycetes</taxon>
        <taxon>Helotiales</taxon>
        <taxon>Dermateaceae</taxon>
        <taxon>Coleophoma</taxon>
    </lineage>
</organism>
<dbReference type="InterPro" id="IPR001810">
    <property type="entry name" value="F-box_dom"/>
</dbReference>
<feature type="region of interest" description="Disordered" evidence="1">
    <location>
        <begin position="581"/>
        <end position="600"/>
    </location>
</feature>
<feature type="region of interest" description="Disordered" evidence="1">
    <location>
        <begin position="863"/>
        <end position="896"/>
    </location>
</feature>
<dbReference type="Pfam" id="PF12937">
    <property type="entry name" value="F-box-like"/>
    <property type="match status" value="1"/>
</dbReference>
<evidence type="ECO:0000313" key="3">
    <source>
        <dbReference type="EMBL" id="RDW79449.1"/>
    </source>
</evidence>
<gene>
    <name evidence="3" type="ORF">BP6252_04087</name>
</gene>
<feature type="compositionally biased region" description="Basic and acidic residues" evidence="1">
    <location>
        <begin position="354"/>
        <end position="368"/>
    </location>
</feature>
<sequence length="922" mass="102636">MADPENMQPAQSPQSRKHALHLHDLPKETQQTIFSFVSCNDLVSLCLVSKRTRDLATQRLYQAFHIVFPDDDDPSNDSQIDGLAAGLDTLATSDYNYAQHLKEIALYAFSGGEKGERAYTSYLFSTSCGKWDIRVELGRQVFKALHQIPSLTNVHIRMHAGTSLYEPPPTIKSKATSLDPKEASKPASRFGAVDQLFDWHEYDERAVDTRSIVINPSTLFPSGISFVMNQPKRSANGLTLDPPTISGFQNLKALSILDMDTLDYITELKTCLRNSSHTLSKLELSFSTNLANQARKPPAETSDDDDSDQDADDFGGANDDVSGPAQAFRAQEERKLQEAFLGQVFGSFDIPQNKAERAPEKPKSESRAHSKAVTNIKVQQILELFTKTMQEAKSAIGFQDHQDFEGVITKVIDEINKSIDKNVESHFREAQSEMVALEIESETEPVGSQETQKTKSPAPSQPADSAFPTTTEEEPSLAEIKVDEPEGDLVIEEGDQLIAPTETAETISDPSEKQPERERQPSPKPNEILKRGSIQYGQTKKLVMDLKSMVASGHPLLDGEGCRYSVEDLDRIHSELCSVEGAVGQPQPESSALDNKTDRLRSSEQVATREYIRKTRGLSLTDLSIYLIPIKASVFSKAINLSVLQSITLLNVGAQAPFWTMLKKENDIKPLGLHKVHTDNVTSTFLTFVSQLEKVTELYLLERKINSKVESFAAKTITTITSIRRLALKKHASTLKVLRISNDSSYAWDVDAKTIALLCQKAKKMEELAMSLNVRVMHNFLQALSGLTSLRALHFLHLRTDDLCMWVVREARKFTIDTISQIPSCKIEYVALEKGLERLIRCKPQAKAKTISKKKSKKAVLNLDPIPGFPIPEEESVGESESDGEDDKLTQPQLRIESSEGMPFHDAVDVKIFKNGIMFGRL</sequence>
<keyword evidence="4" id="KW-1185">Reference proteome</keyword>
<dbReference type="AlphaFoldDB" id="A0A3D8RZH6"/>
<feature type="compositionally biased region" description="Polar residues" evidence="1">
    <location>
        <begin position="446"/>
        <end position="458"/>
    </location>
</feature>
<feature type="region of interest" description="Disordered" evidence="1">
    <location>
        <begin position="441"/>
        <end position="533"/>
    </location>
</feature>
<dbReference type="STRING" id="1849047.A0A3D8RZH6"/>
<protein>
    <recommendedName>
        <fullName evidence="2">F-box domain-containing protein</fullName>
    </recommendedName>
</protein>
<dbReference type="SUPFAM" id="SSF81383">
    <property type="entry name" value="F-box domain"/>
    <property type="match status" value="1"/>
</dbReference>
<proteinExistence type="predicted"/>
<feature type="compositionally biased region" description="Acidic residues" evidence="1">
    <location>
        <begin position="301"/>
        <end position="313"/>
    </location>
</feature>
<dbReference type="Gene3D" id="1.20.1280.50">
    <property type="match status" value="1"/>
</dbReference>
<feature type="compositionally biased region" description="Acidic residues" evidence="1">
    <location>
        <begin position="872"/>
        <end position="886"/>
    </location>
</feature>
<comment type="caution">
    <text evidence="3">The sequence shown here is derived from an EMBL/GenBank/DDBJ whole genome shotgun (WGS) entry which is preliminary data.</text>
</comment>
<dbReference type="OrthoDB" id="4200124at2759"/>
<evidence type="ECO:0000313" key="4">
    <source>
        <dbReference type="Proteomes" id="UP000256645"/>
    </source>
</evidence>
<dbReference type="EMBL" id="PDLM01000004">
    <property type="protein sequence ID" value="RDW79449.1"/>
    <property type="molecule type" value="Genomic_DNA"/>
</dbReference>
<evidence type="ECO:0000259" key="2">
    <source>
        <dbReference type="PROSITE" id="PS50181"/>
    </source>
</evidence>
<accession>A0A3D8RZH6</accession>
<evidence type="ECO:0000256" key="1">
    <source>
        <dbReference type="SAM" id="MobiDB-lite"/>
    </source>
</evidence>
<feature type="compositionally biased region" description="Basic and acidic residues" evidence="1">
    <location>
        <begin position="510"/>
        <end position="521"/>
    </location>
</feature>
<name>A0A3D8RZH6_9HELO</name>
<feature type="compositionally biased region" description="Acidic residues" evidence="1">
    <location>
        <begin position="485"/>
        <end position="495"/>
    </location>
</feature>